<keyword evidence="4" id="KW-0503">Monooxygenase</keyword>
<dbReference type="AlphaFoldDB" id="A0A0F9CZB4"/>
<dbReference type="InterPro" id="IPR011251">
    <property type="entry name" value="Luciferase-like_dom"/>
</dbReference>
<comment type="caution">
    <text evidence="6">The sequence shown here is derived from an EMBL/GenBank/DDBJ whole genome shotgun (WGS) entry which is preliminary data.</text>
</comment>
<keyword evidence="2" id="KW-0288">FMN</keyword>
<keyword evidence="3" id="KW-0560">Oxidoreductase</keyword>
<dbReference type="GO" id="GO:0046306">
    <property type="term" value="P:alkanesulfonate catabolic process"/>
    <property type="evidence" value="ECO:0007669"/>
    <property type="project" value="TreeGrafter"/>
</dbReference>
<dbReference type="Pfam" id="PF00296">
    <property type="entry name" value="Bac_luciferase"/>
    <property type="match status" value="1"/>
</dbReference>
<evidence type="ECO:0000256" key="1">
    <source>
        <dbReference type="ARBA" id="ARBA00022630"/>
    </source>
</evidence>
<evidence type="ECO:0000256" key="4">
    <source>
        <dbReference type="ARBA" id="ARBA00023033"/>
    </source>
</evidence>
<dbReference type="InterPro" id="IPR036661">
    <property type="entry name" value="Luciferase-like_sf"/>
</dbReference>
<sequence length="308" mass="33795">PQPSAGAMRAAQAVESYINLALCYNKSPDWGHAATIIDHEAGLPALLASNERLLAVCKELAEIVNAEALDPYNPQRGSAHPIEVTRARAAIAAATKRIRIGTMVTPVARRRPWKLARETVSIDHLSAGRLILGVGLGGMPREEHARFGEDADDRVRARRLDEGLDILAGLWSGEPFSYEGEEYQVDNATFLPRPVQQPRIPVWVAGYWPNRRPFRRAARWDGVVPIKVPASPGAMPPLLTPNEVPEMLDYTLSHRDTEAPFDVAMSAVTPPDPDLVDSFAAAGATWLLEWQPHPEALSKRLRALVPQA</sequence>
<feature type="domain" description="Luciferase-like" evidence="5">
    <location>
        <begin position="87"/>
        <end position="209"/>
    </location>
</feature>
<name>A0A0F9CZB4_9ZZZZ</name>
<evidence type="ECO:0000256" key="3">
    <source>
        <dbReference type="ARBA" id="ARBA00023002"/>
    </source>
</evidence>
<gene>
    <name evidence="6" type="ORF">LCGC14_2342170</name>
</gene>
<dbReference type="PANTHER" id="PTHR42847">
    <property type="entry name" value="ALKANESULFONATE MONOOXYGENASE"/>
    <property type="match status" value="1"/>
</dbReference>
<evidence type="ECO:0000256" key="2">
    <source>
        <dbReference type="ARBA" id="ARBA00022643"/>
    </source>
</evidence>
<proteinExistence type="predicted"/>
<evidence type="ECO:0000259" key="5">
    <source>
        <dbReference type="Pfam" id="PF00296"/>
    </source>
</evidence>
<accession>A0A0F9CZB4</accession>
<dbReference type="GO" id="GO:0008726">
    <property type="term" value="F:alkanesulfonate monooxygenase activity"/>
    <property type="evidence" value="ECO:0007669"/>
    <property type="project" value="TreeGrafter"/>
</dbReference>
<reference evidence="6" key="1">
    <citation type="journal article" date="2015" name="Nature">
        <title>Complex archaea that bridge the gap between prokaryotes and eukaryotes.</title>
        <authorList>
            <person name="Spang A."/>
            <person name="Saw J.H."/>
            <person name="Jorgensen S.L."/>
            <person name="Zaremba-Niedzwiedzka K."/>
            <person name="Martijn J."/>
            <person name="Lind A.E."/>
            <person name="van Eijk R."/>
            <person name="Schleper C."/>
            <person name="Guy L."/>
            <person name="Ettema T.J."/>
        </authorList>
    </citation>
    <scope>NUCLEOTIDE SEQUENCE</scope>
</reference>
<organism evidence="6">
    <name type="scientific">marine sediment metagenome</name>
    <dbReference type="NCBI Taxonomy" id="412755"/>
    <lineage>
        <taxon>unclassified sequences</taxon>
        <taxon>metagenomes</taxon>
        <taxon>ecological metagenomes</taxon>
    </lineage>
</organism>
<protein>
    <recommendedName>
        <fullName evidence="5">Luciferase-like domain-containing protein</fullName>
    </recommendedName>
</protein>
<dbReference type="Gene3D" id="3.20.20.30">
    <property type="entry name" value="Luciferase-like domain"/>
    <property type="match status" value="1"/>
</dbReference>
<dbReference type="PANTHER" id="PTHR42847:SF4">
    <property type="entry name" value="ALKANESULFONATE MONOOXYGENASE-RELATED"/>
    <property type="match status" value="1"/>
</dbReference>
<feature type="non-terminal residue" evidence="6">
    <location>
        <position position="1"/>
    </location>
</feature>
<evidence type="ECO:0000313" key="6">
    <source>
        <dbReference type="EMBL" id="KKL46776.1"/>
    </source>
</evidence>
<dbReference type="SUPFAM" id="SSF51679">
    <property type="entry name" value="Bacterial luciferase-like"/>
    <property type="match status" value="1"/>
</dbReference>
<dbReference type="InterPro" id="IPR050172">
    <property type="entry name" value="SsuD_RutA_monooxygenase"/>
</dbReference>
<keyword evidence="1" id="KW-0285">Flavoprotein</keyword>
<dbReference type="EMBL" id="LAZR01033911">
    <property type="protein sequence ID" value="KKL46776.1"/>
    <property type="molecule type" value="Genomic_DNA"/>
</dbReference>